<name>A0A7W9CDV6_9MICO</name>
<keyword evidence="1" id="KW-0472">Membrane</keyword>
<evidence type="ECO:0000313" key="2">
    <source>
        <dbReference type="EMBL" id="MBB5743721.1"/>
    </source>
</evidence>
<dbReference type="AlphaFoldDB" id="A0A7W9CDV6"/>
<evidence type="ECO:0000313" key="3">
    <source>
        <dbReference type="Proteomes" id="UP000517712"/>
    </source>
</evidence>
<proteinExistence type="predicted"/>
<gene>
    <name evidence="2" type="ORF">HD600_002218</name>
</gene>
<dbReference type="RefSeq" id="WP_184283702.1">
    <property type="nucleotide sequence ID" value="NZ_BAAAPG010000001.1"/>
</dbReference>
<feature type="transmembrane region" description="Helical" evidence="1">
    <location>
        <begin position="12"/>
        <end position="33"/>
    </location>
</feature>
<reference evidence="2 3" key="1">
    <citation type="submission" date="2020-08" db="EMBL/GenBank/DDBJ databases">
        <title>Sequencing the genomes of 1000 actinobacteria strains.</title>
        <authorList>
            <person name="Klenk H.-P."/>
        </authorList>
    </citation>
    <scope>NUCLEOTIDE SEQUENCE [LARGE SCALE GENOMIC DNA]</scope>
    <source>
        <strain evidence="2 3">DSM 24823</strain>
    </source>
</reference>
<keyword evidence="1" id="KW-1133">Transmembrane helix</keyword>
<sequence length="574" mass="58702">MSDGRLPARRRWVGGVIGLLVVAALLATAWVVIRALGSASELQSVRSSTAQLRSALADGELDRAERIAPRIAAHAALARDLTSDPVWRAFEFVPWLGANMTAMREVAEVTDAAADAAAGPIVLIADSVDPATLGFTGSRIDLAPLPDVHAALEGASIALHAAQTASMRIDVDAALPPVADAVREAQVLIRDVATTVGALHGAAGLLPGMLGGEEPRNYLIALQNNAEARSHGGAIVAFTLVRADNGVLANPRTVSAQDLTVLDSPPLPLDDATTTLFGDSPGRSVRDATSIPDFPSAAEIVAQHWQQQYGDVVDGVVALDLVAAEHLVGAIGSLSFGEHTADADTLVTRLASEVSVTNPQPVGRDAALAQAGGSLVSALLVGEDPAAVLAAVATASTDDRIRVWSAHEEEQKQLETSGLSGRMPSDGERGTHVSVLVNDASGGVALDAHAHASISTAVGACRGEPTTQVRVTWSNDVPADLAATAPASDDLAAGQTRTLISIVGPEGASVSGGDVAAELGVRPVAQYELVLSPGESSSVTASFTGTGAGDRRTQLHHTPLLDAPDVAMADLECG</sequence>
<evidence type="ECO:0000256" key="1">
    <source>
        <dbReference type="SAM" id="Phobius"/>
    </source>
</evidence>
<dbReference type="EMBL" id="JACHMU010000001">
    <property type="protein sequence ID" value="MBB5743721.1"/>
    <property type="molecule type" value="Genomic_DNA"/>
</dbReference>
<keyword evidence="1" id="KW-0812">Transmembrane</keyword>
<comment type="caution">
    <text evidence="2">The sequence shown here is derived from an EMBL/GenBank/DDBJ whole genome shotgun (WGS) entry which is preliminary data.</text>
</comment>
<dbReference type="InterPro" id="IPR025101">
    <property type="entry name" value="DUF4012"/>
</dbReference>
<dbReference type="Pfam" id="PF13196">
    <property type="entry name" value="DUF4012"/>
    <property type="match status" value="1"/>
</dbReference>
<organism evidence="2 3">
    <name type="scientific">Microbacterium ginsengiterrae</name>
    <dbReference type="NCBI Taxonomy" id="546115"/>
    <lineage>
        <taxon>Bacteria</taxon>
        <taxon>Bacillati</taxon>
        <taxon>Actinomycetota</taxon>
        <taxon>Actinomycetes</taxon>
        <taxon>Micrococcales</taxon>
        <taxon>Microbacteriaceae</taxon>
        <taxon>Microbacterium</taxon>
    </lineage>
</organism>
<dbReference type="Proteomes" id="UP000517712">
    <property type="component" value="Unassembled WGS sequence"/>
</dbReference>
<keyword evidence="3" id="KW-1185">Reference proteome</keyword>
<protein>
    <recommendedName>
        <fullName evidence="4">DUF4012 domain-containing protein</fullName>
    </recommendedName>
</protein>
<evidence type="ECO:0008006" key="4">
    <source>
        <dbReference type="Google" id="ProtNLM"/>
    </source>
</evidence>
<accession>A0A7W9CDV6</accession>